<dbReference type="EMBL" id="LN731777">
    <property type="protein sequence ID" value="CEP14945.1"/>
    <property type="molecule type" value="Genomic_DNA"/>
</dbReference>
<protein>
    <submittedName>
        <fullName evidence="1">Uncharacterized protein</fullName>
    </submittedName>
</protein>
<evidence type="ECO:0000313" key="2">
    <source>
        <dbReference type="Proteomes" id="UP000054107"/>
    </source>
</evidence>
<dbReference type="Proteomes" id="UP000054107">
    <property type="component" value="Unassembled WGS sequence"/>
</dbReference>
<sequence length="140" mass="15869">MSKFSTTLEEYNKAKGEYEALALEVFGDKSKDMMEYLKSIGGLFIEDSDAYKSKIKFSLGEKRLDAVAKELKLMNNDNRHFYNADGIISHTKSGIEIGILETTGLLLQHNDPKETQDYIKAGYGLVAMLHAVGRKYHWQL</sequence>
<organism evidence="1 2">
    <name type="scientific">Parasitella parasitica</name>
    <dbReference type="NCBI Taxonomy" id="35722"/>
    <lineage>
        <taxon>Eukaryota</taxon>
        <taxon>Fungi</taxon>
        <taxon>Fungi incertae sedis</taxon>
        <taxon>Mucoromycota</taxon>
        <taxon>Mucoromycotina</taxon>
        <taxon>Mucoromycetes</taxon>
        <taxon>Mucorales</taxon>
        <taxon>Mucorineae</taxon>
        <taxon>Mucoraceae</taxon>
        <taxon>Parasitella</taxon>
    </lineage>
</organism>
<gene>
    <name evidence="1" type="primary">PARPA_09135.1 scaffold 35524</name>
</gene>
<dbReference type="OrthoDB" id="2221443at2759"/>
<dbReference type="AlphaFoldDB" id="A0A0B7N902"/>
<reference evidence="1 2" key="1">
    <citation type="submission" date="2014-09" db="EMBL/GenBank/DDBJ databases">
        <authorList>
            <person name="Ellenberger Sabrina"/>
        </authorList>
    </citation>
    <scope>NUCLEOTIDE SEQUENCE [LARGE SCALE GENOMIC DNA]</scope>
    <source>
        <strain evidence="1 2">CBS 412.66</strain>
    </source>
</reference>
<keyword evidence="2" id="KW-1185">Reference proteome</keyword>
<evidence type="ECO:0000313" key="1">
    <source>
        <dbReference type="EMBL" id="CEP14945.1"/>
    </source>
</evidence>
<name>A0A0B7N902_9FUNG</name>
<proteinExistence type="predicted"/>
<accession>A0A0B7N902</accession>